<dbReference type="RefSeq" id="WP_359273138.1">
    <property type="nucleotide sequence ID" value="NZ_JBEZNA010000034.1"/>
</dbReference>
<keyword evidence="1" id="KW-1133">Transmembrane helix</keyword>
<keyword evidence="1" id="KW-0472">Membrane</keyword>
<feature type="transmembrane region" description="Helical" evidence="1">
    <location>
        <begin position="12"/>
        <end position="34"/>
    </location>
</feature>
<dbReference type="Proteomes" id="UP001551584">
    <property type="component" value="Unassembled WGS sequence"/>
</dbReference>
<evidence type="ECO:0000313" key="3">
    <source>
        <dbReference type="Proteomes" id="UP001551584"/>
    </source>
</evidence>
<protein>
    <submittedName>
        <fullName evidence="2">Uncharacterized protein</fullName>
    </submittedName>
</protein>
<sequence length="43" mass="4903">MNKRFQVRKGRGNWYVIDTATGATVMTGMVYVGARQLADRLNR</sequence>
<dbReference type="EMBL" id="JBEZNA010000034">
    <property type="protein sequence ID" value="MEU9578789.1"/>
    <property type="molecule type" value="Genomic_DNA"/>
</dbReference>
<keyword evidence="3" id="KW-1185">Reference proteome</keyword>
<reference evidence="2 3" key="1">
    <citation type="submission" date="2024-06" db="EMBL/GenBank/DDBJ databases">
        <title>The Natural Products Discovery Center: Release of the First 8490 Sequenced Strains for Exploring Actinobacteria Biosynthetic Diversity.</title>
        <authorList>
            <person name="Kalkreuter E."/>
            <person name="Kautsar S.A."/>
            <person name="Yang D."/>
            <person name="Bader C.D."/>
            <person name="Teijaro C.N."/>
            <person name="Fluegel L."/>
            <person name="Davis C.M."/>
            <person name="Simpson J.R."/>
            <person name="Lauterbach L."/>
            <person name="Steele A.D."/>
            <person name="Gui C."/>
            <person name="Meng S."/>
            <person name="Li G."/>
            <person name="Viehrig K."/>
            <person name="Ye F."/>
            <person name="Su P."/>
            <person name="Kiefer A.F."/>
            <person name="Nichols A."/>
            <person name="Cepeda A.J."/>
            <person name="Yan W."/>
            <person name="Fan B."/>
            <person name="Jiang Y."/>
            <person name="Adhikari A."/>
            <person name="Zheng C.-J."/>
            <person name="Schuster L."/>
            <person name="Cowan T.M."/>
            <person name="Smanski M.J."/>
            <person name="Chevrette M.G."/>
            <person name="De Carvalho L.P.S."/>
            <person name="Shen B."/>
        </authorList>
    </citation>
    <scope>NUCLEOTIDE SEQUENCE [LARGE SCALE GENOMIC DNA]</scope>
    <source>
        <strain evidence="2 3">NPDC048117</strain>
    </source>
</reference>
<keyword evidence="1" id="KW-0812">Transmembrane</keyword>
<gene>
    <name evidence="2" type="ORF">AB0D95_16255</name>
</gene>
<proteinExistence type="predicted"/>
<organism evidence="2 3">
    <name type="scientific">Streptomyces chilikensis</name>
    <dbReference type="NCBI Taxonomy" id="1194079"/>
    <lineage>
        <taxon>Bacteria</taxon>
        <taxon>Bacillati</taxon>
        <taxon>Actinomycetota</taxon>
        <taxon>Actinomycetes</taxon>
        <taxon>Kitasatosporales</taxon>
        <taxon>Streptomycetaceae</taxon>
        <taxon>Streptomyces</taxon>
    </lineage>
</organism>
<accession>A0ABV3ERI9</accession>
<evidence type="ECO:0000313" key="2">
    <source>
        <dbReference type="EMBL" id="MEU9578789.1"/>
    </source>
</evidence>
<comment type="caution">
    <text evidence="2">The sequence shown here is derived from an EMBL/GenBank/DDBJ whole genome shotgun (WGS) entry which is preliminary data.</text>
</comment>
<name>A0ABV3ERI9_9ACTN</name>
<evidence type="ECO:0000256" key="1">
    <source>
        <dbReference type="SAM" id="Phobius"/>
    </source>
</evidence>